<comment type="subcellular location">
    <subcellularLocation>
        <location evidence="1 9">Cell inner membrane</location>
        <topology evidence="1 9">Multi-pass membrane protein</topology>
    </subcellularLocation>
</comment>
<dbReference type="Pfam" id="PF04290">
    <property type="entry name" value="DctQ"/>
    <property type="match status" value="1"/>
</dbReference>
<dbReference type="OrthoDB" id="9794346at2"/>
<keyword evidence="6 9" id="KW-1133">Transmembrane helix</keyword>
<sequence length="197" mass="22587">MDTLIKVSDGLNRFVSAIGKLAAWLAIPLMLVIIFDVVTRRFFVLGSTKLQELEWHLHAVLFLMCFAFAYVKDSHVRIELLRESFSGRTRAWIEIFGMLFFLLPYCYVILYFGYDFVMRSYLSHEVSSALTGLTHRWIIKSFVPLGFALLALAAISSILRNLVYLFGPDRLRDRAGLHLFSNSEMEMPDKPTAPHSS</sequence>
<protein>
    <recommendedName>
        <fullName evidence="9">TRAP transporter small permease protein</fullName>
    </recommendedName>
</protein>
<comment type="subunit">
    <text evidence="9">The complex comprises the extracytoplasmic solute receptor protein and the two transmembrane proteins.</text>
</comment>
<organism evidence="11 12">
    <name type="scientific">Oceanibaculum indicum</name>
    <dbReference type="NCBI Taxonomy" id="526216"/>
    <lineage>
        <taxon>Bacteria</taxon>
        <taxon>Pseudomonadati</taxon>
        <taxon>Pseudomonadota</taxon>
        <taxon>Alphaproteobacteria</taxon>
        <taxon>Rhodospirillales</taxon>
        <taxon>Oceanibaculaceae</taxon>
        <taxon>Oceanibaculum</taxon>
    </lineage>
</organism>
<keyword evidence="4 9" id="KW-0997">Cell inner membrane</keyword>
<evidence type="ECO:0000256" key="9">
    <source>
        <dbReference type="RuleBase" id="RU369079"/>
    </source>
</evidence>
<dbReference type="Proteomes" id="UP000277424">
    <property type="component" value="Unassembled WGS sequence"/>
</dbReference>
<evidence type="ECO:0000256" key="1">
    <source>
        <dbReference type="ARBA" id="ARBA00004429"/>
    </source>
</evidence>
<evidence type="ECO:0000256" key="6">
    <source>
        <dbReference type="ARBA" id="ARBA00022989"/>
    </source>
</evidence>
<reference evidence="11 12" key="1">
    <citation type="submission" date="2018-10" db="EMBL/GenBank/DDBJ databases">
        <title>Comparative analysis of microorganisms from saline springs in Andes Mountain Range, Colombia.</title>
        <authorList>
            <person name="Rubin E."/>
        </authorList>
    </citation>
    <scope>NUCLEOTIDE SEQUENCE [LARGE SCALE GENOMIC DNA]</scope>
    <source>
        <strain evidence="11 12">USBA 36</strain>
    </source>
</reference>
<evidence type="ECO:0000256" key="5">
    <source>
        <dbReference type="ARBA" id="ARBA00022692"/>
    </source>
</evidence>
<dbReference type="AlphaFoldDB" id="A0A420WGP4"/>
<comment type="caution">
    <text evidence="11">The sequence shown here is derived from an EMBL/GenBank/DDBJ whole genome shotgun (WGS) entry which is preliminary data.</text>
</comment>
<proteinExistence type="inferred from homology"/>
<evidence type="ECO:0000259" key="10">
    <source>
        <dbReference type="Pfam" id="PF04290"/>
    </source>
</evidence>
<comment type="similarity">
    <text evidence="8 9">Belongs to the TRAP transporter small permease family.</text>
</comment>
<keyword evidence="2 9" id="KW-0813">Transport</keyword>
<dbReference type="InterPro" id="IPR007387">
    <property type="entry name" value="TRAP_DctQ"/>
</dbReference>
<feature type="domain" description="Tripartite ATP-independent periplasmic transporters DctQ component" evidence="10">
    <location>
        <begin position="29"/>
        <end position="162"/>
    </location>
</feature>
<feature type="transmembrane region" description="Helical" evidence="9">
    <location>
        <begin position="21"/>
        <end position="43"/>
    </location>
</feature>
<gene>
    <name evidence="11" type="ORF">BCL74_2135</name>
</gene>
<evidence type="ECO:0000256" key="8">
    <source>
        <dbReference type="ARBA" id="ARBA00038436"/>
    </source>
</evidence>
<dbReference type="PANTHER" id="PTHR35011:SF4">
    <property type="entry name" value="SLL1102 PROTEIN"/>
    <property type="match status" value="1"/>
</dbReference>
<feature type="transmembrane region" description="Helical" evidence="9">
    <location>
        <begin position="142"/>
        <end position="166"/>
    </location>
</feature>
<dbReference type="InterPro" id="IPR055348">
    <property type="entry name" value="DctQ"/>
</dbReference>
<feature type="transmembrane region" description="Helical" evidence="9">
    <location>
        <begin position="92"/>
        <end position="114"/>
    </location>
</feature>
<evidence type="ECO:0000256" key="4">
    <source>
        <dbReference type="ARBA" id="ARBA00022519"/>
    </source>
</evidence>
<keyword evidence="3" id="KW-1003">Cell membrane</keyword>
<dbReference type="PANTHER" id="PTHR35011">
    <property type="entry name" value="2,3-DIKETO-L-GULONATE TRAP TRANSPORTER SMALL PERMEASE PROTEIN YIAM"/>
    <property type="match status" value="1"/>
</dbReference>
<dbReference type="GO" id="GO:0022857">
    <property type="term" value="F:transmembrane transporter activity"/>
    <property type="evidence" value="ECO:0007669"/>
    <property type="project" value="UniProtKB-UniRule"/>
</dbReference>
<keyword evidence="7 9" id="KW-0472">Membrane</keyword>
<evidence type="ECO:0000256" key="7">
    <source>
        <dbReference type="ARBA" id="ARBA00023136"/>
    </source>
</evidence>
<accession>A0A420WGP4</accession>
<comment type="function">
    <text evidence="9">Part of the tripartite ATP-independent periplasmic (TRAP) transport system.</text>
</comment>
<dbReference type="EMBL" id="RBIG01000002">
    <property type="protein sequence ID" value="RKQ70194.1"/>
    <property type="molecule type" value="Genomic_DNA"/>
</dbReference>
<keyword evidence="5 9" id="KW-0812">Transmembrane</keyword>
<dbReference type="GO" id="GO:0005886">
    <property type="term" value="C:plasma membrane"/>
    <property type="evidence" value="ECO:0007669"/>
    <property type="project" value="UniProtKB-SubCell"/>
</dbReference>
<evidence type="ECO:0000256" key="3">
    <source>
        <dbReference type="ARBA" id="ARBA00022475"/>
    </source>
</evidence>
<evidence type="ECO:0000313" key="11">
    <source>
        <dbReference type="EMBL" id="RKQ70194.1"/>
    </source>
</evidence>
<name>A0A420WGP4_9PROT</name>
<evidence type="ECO:0000256" key="2">
    <source>
        <dbReference type="ARBA" id="ARBA00022448"/>
    </source>
</evidence>
<feature type="transmembrane region" description="Helical" evidence="9">
    <location>
        <begin position="55"/>
        <end position="71"/>
    </location>
</feature>
<evidence type="ECO:0000313" key="12">
    <source>
        <dbReference type="Proteomes" id="UP000277424"/>
    </source>
</evidence>
<dbReference type="RefSeq" id="WP_008945380.1">
    <property type="nucleotide sequence ID" value="NZ_RBIG01000002.1"/>
</dbReference>